<keyword evidence="11" id="KW-1185">Reference proteome</keyword>
<feature type="transmembrane region" description="Helical" evidence="9">
    <location>
        <begin position="411"/>
        <end position="428"/>
    </location>
</feature>
<feature type="transmembrane region" description="Helical" evidence="9">
    <location>
        <begin position="340"/>
        <end position="361"/>
    </location>
</feature>
<evidence type="ECO:0000256" key="8">
    <source>
        <dbReference type="PIRNR" id="PIRNR005353"/>
    </source>
</evidence>
<gene>
    <name evidence="10" type="ORF">ABHN84_02495</name>
</gene>
<evidence type="ECO:0000256" key="6">
    <source>
        <dbReference type="ARBA" id="ARBA00022989"/>
    </source>
</evidence>
<feature type="transmembrane region" description="Helical" evidence="9">
    <location>
        <begin position="193"/>
        <end position="213"/>
    </location>
</feature>
<evidence type="ECO:0000256" key="5">
    <source>
        <dbReference type="ARBA" id="ARBA00022692"/>
    </source>
</evidence>
<evidence type="ECO:0000256" key="1">
    <source>
        <dbReference type="ARBA" id="ARBA00004651"/>
    </source>
</evidence>
<dbReference type="InterPro" id="IPR045018">
    <property type="entry name" value="Azg-like"/>
</dbReference>
<keyword evidence="5 8" id="KW-0812">Transmembrane</keyword>
<comment type="caution">
    <text evidence="10">The sequence shown here is derived from an EMBL/GenBank/DDBJ whole genome shotgun (WGS) entry which is preliminary data.</text>
</comment>
<keyword evidence="6 8" id="KW-1133">Transmembrane helix</keyword>
<feature type="transmembrane region" description="Helical" evidence="9">
    <location>
        <begin position="48"/>
        <end position="74"/>
    </location>
</feature>
<accession>A0ABV0FK02</accession>
<dbReference type="PANTHER" id="PTHR43337">
    <property type="entry name" value="XANTHINE/URACIL PERMEASE C887.17-RELATED"/>
    <property type="match status" value="1"/>
</dbReference>
<feature type="transmembrane region" description="Helical" evidence="9">
    <location>
        <begin position="373"/>
        <end position="399"/>
    </location>
</feature>
<comment type="subcellular location">
    <subcellularLocation>
        <location evidence="1 8">Cell membrane</location>
        <topology evidence="1 8">Multi-pass membrane protein</topology>
    </subcellularLocation>
</comment>
<keyword evidence="7 8" id="KW-0472">Membrane</keyword>
<feature type="transmembrane region" description="Helical" evidence="9">
    <location>
        <begin position="238"/>
        <end position="262"/>
    </location>
</feature>
<dbReference type="Proteomes" id="UP001477278">
    <property type="component" value="Unassembled WGS sequence"/>
</dbReference>
<dbReference type="RefSeq" id="WP_124017660.1">
    <property type="nucleotide sequence ID" value="NZ_JAACRJ010000011.1"/>
</dbReference>
<evidence type="ECO:0000256" key="3">
    <source>
        <dbReference type="ARBA" id="ARBA00022448"/>
    </source>
</evidence>
<feature type="transmembrane region" description="Helical" evidence="9">
    <location>
        <begin position="316"/>
        <end position="333"/>
    </location>
</feature>
<protein>
    <submittedName>
        <fullName evidence="10">NCS2 family permease</fullName>
    </submittedName>
</protein>
<evidence type="ECO:0000313" key="10">
    <source>
        <dbReference type="EMBL" id="MEO3681154.1"/>
    </source>
</evidence>
<dbReference type="InterPro" id="IPR006043">
    <property type="entry name" value="NCS2"/>
</dbReference>
<evidence type="ECO:0000256" key="2">
    <source>
        <dbReference type="ARBA" id="ARBA00005697"/>
    </source>
</evidence>
<proteinExistence type="inferred from homology"/>
<keyword evidence="4 8" id="KW-1003">Cell membrane</keyword>
<keyword evidence="3 8" id="KW-0813">Transport</keyword>
<evidence type="ECO:0000256" key="9">
    <source>
        <dbReference type="SAM" id="Phobius"/>
    </source>
</evidence>
<evidence type="ECO:0000256" key="4">
    <source>
        <dbReference type="ARBA" id="ARBA00022475"/>
    </source>
</evidence>
<feature type="transmembrane region" description="Helical" evidence="9">
    <location>
        <begin position="168"/>
        <end position="186"/>
    </location>
</feature>
<dbReference type="EMBL" id="JBDPZN010000001">
    <property type="protein sequence ID" value="MEO3681154.1"/>
    <property type="molecule type" value="Genomic_DNA"/>
</dbReference>
<dbReference type="Pfam" id="PF00860">
    <property type="entry name" value="Xan_ur_permease"/>
    <property type="match status" value="1"/>
</dbReference>
<dbReference type="PANTHER" id="PTHR43337:SF1">
    <property type="entry name" value="XANTHINE_URACIL PERMEASE C887.17-RELATED"/>
    <property type="match status" value="1"/>
</dbReference>
<dbReference type="InterPro" id="IPR026033">
    <property type="entry name" value="Azg-like_bact_archaea"/>
</dbReference>
<feature type="transmembrane region" description="Helical" evidence="9">
    <location>
        <begin position="20"/>
        <end position="41"/>
    </location>
</feature>
<feature type="transmembrane region" description="Helical" evidence="9">
    <location>
        <begin position="129"/>
        <end position="148"/>
    </location>
</feature>
<reference evidence="10 11" key="1">
    <citation type="submission" date="2024-05" db="EMBL/GenBank/DDBJ databases">
        <title>Genome sequencing of Marine Estuary Bacteria, Shewanella vesiculosa and S. baltica, and Pseudomonas syringae.</title>
        <authorList>
            <person name="Gurung A."/>
            <person name="Maclea K.S."/>
        </authorList>
    </citation>
    <scope>NUCLEOTIDE SEQUENCE [LARGE SCALE GENOMIC DNA]</scope>
    <source>
        <strain evidence="10 11">1A</strain>
    </source>
</reference>
<sequence>MLEKLFKLKQHNTSLKQEAIAGLTTFLTMAYIIFVNPMMLADAGMDHGAVFVATCLAAAIGCLVMGLLANYPIALAPGMGLNAFFTYTVVGEMGYSWETALGAVFMSGVCFLILSLVRIREWIVNCIPMSLRFGIAAGIGLFLALIGLKNAGIVVASPATLVTMGDITSFPALMAALGFFLIIAMVHRGLKAAVIFSILIVTALGMIFGDVQYQGLVAMPPSIAPTFMKMDLSSVLEISMLSVVFAFLFVDLFDTSGTLVAVAQRGGLLDEKGRLPRVKRALTADSVATITGAALGTSTTTSYIESIAGVSAGGRTGLTAVVVGLLFVAALFLSPLAAMVPAYATTGTLFYVAILMMSGLVNVDWEDITEAAPVVVTCLLMPLTFSIANAIGLGFISYAAIKLMTGRFKDLNSGILVVAALFVAKFIYS</sequence>
<organism evidence="10 11">
    <name type="scientific">Shewanella vesiculosa</name>
    <dbReference type="NCBI Taxonomy" id="518738"/>
    <lineage>
        <taxon>Bacteria</taxon>
        <taxon>Pseudomonadati</taxon>
        <taxon>Pseudomonadota</taxon>
        <taxon>Gammaproteobacteria</taxon>
        <taxon>Alteromonadales</taxon>
        <taxon>Shewanellaceae</taxon>
        <taxon>Shewanella</taxon>
    </lineage>
</organism>
<name>A0ABV0FK02_9GAMM</name>
<dbReference type="GeneID" id="90571918"/>
<comment type="similarity">
    <text evidence="2 8">Belongs to the nucleobase:cation symporter-2 (NCS2) (TC 2.A.40) family. Azg-like subfamily.</text>
</comment>
<evidence type="ECO:0000313" key="11">
    <source>
        <dbReference type="Proteomes" id="UP001477278"/>
    </source>
</evidence>
<feature type="transmembrane region" description="Helical" evidence="9">
    <location>
        <begin position="94"/>
        <end position="117"/>
    </location>
</feature>
<evidence type="ECO:0000256" key="7">
    <source>
        <dbReference type="ARBA" id="ARBA00023136"/>
    </source>
</evidence>
<dbReference type="PIRSF" id="PIRSF005353">
    <property type="entry name" value="PbuG"/>
    <property type="match status" value="1"/>
</dbReference>